<dbReference type="Gene3D" id="3.30.530.20">
    <property type="match status" value="1"/>
</dbReference>
<keyword evidence="2" id="KW-1185">Reference proteome</keyword>
<protein>
    <submittedName>
        <fullName evidence="1">SRPBCC family protein</fullName>
    </submittedName>
</protein>
<dbReference type="EMBL" id="JACXLD010000006">
    <property type="protein sequence ID" value="MBD2859541.1"/>
    <property type="molecule type" value="Genomic_DNA"/>
</dbReference>
<organism evidence="1 2">
    <name type="scientific">Spongiibacter pelagi</name>
    <dbReference type="NCBI Taxonomy" id="2760804"/>
    <lineage>
        <taxon>Bacteria</taxon>
        <taxon>Pseudomonadati</taxon>
        <taxon>Pseudomonadota</taxon>
        <taxon>Gammaproteobacteria</taxon>
        <taxon>Cellvibrionales</taxon>
        <taxon>Spongiibacteraceae</taxon>
        <taxon>Spongiibacter</taxon>
    </lineage>
</organism>
<name>A0A927C4Q0_9GAMM</name>
<comment type="caution">
    <text evidence="1">The sequence shown here is derived from an EMBL/GenBank/DDBJ whole genome shotgun (WGS) entry which is preliminary data.</text>
</comment>
<dbReference type="AlphaFoldDB" id="A0A927C4Q0"/>
<gene>
    <name evidence="1" type="ORF">IB286_11045</name>
</gene>
<sequence length="152" mass="17327">MAKIDIKIEKPFDVDASVEAAWDYLCQTQKTIAHYPKLESLSAIGEHQWLWKLEKIGIRNFSHQIVYAVQYHFDEAENRIGWEPLKEHGNSIIRGAFDISETDTGCRVVLSTTGKLDIPVPTLLKSMAAPFVEKEFNSHIEQFAQNLQRAIA</sequence>
<dbReference type="Proteomes" id="UP000610558">
    <property type="component" value="Unassembled WGS sequence"/>
</dbReference>
<evidence type="ECO:0000313" key="2">
    <source>
        <dbReference type="Proteomes" id="UP000610558"/>
    </source>
</evidence>
<evidence type="ECO:0000313" key="1">
    <source>
        <dbReference type="EMBL" id="MBD2859541.1"/>
    </source>
</evidence>
<accession>A0A927C4Q0</accession>
<dbReference type="SUPFAM" id="SSF55961">
    <property type="entry name" value="Bet v1-like"/>
    <property type="match status" value="1"/>
</dbReference>
<dbReference type="RefSeq" id="WP_190765499.1">
    <property type="nucleotide sequence ID" value="NZ_JACXLD010000006.1"/>
</dbReference>
<dbReference type="InterPro" id="IPR019587">
    <property type="entry name" value="Polyketide_cyclase/dehydratase"/>
</dbReference>
<proteinExistence type="predicted"/>
<dbReference type="InterPro" id="IPR023393">
    <property type="entry name" value="START-like_dom_sf"/>
</dbReference>
<dbReference type="Pfam" id="PF10604">
    <property type="entry name" value="Polyketide_cyc2"/>
    <property type="match status" value="1"/>
</dbReference>
<reference evidence="1" key="1">
    <citation type="submission" date="2020-09" db="EMBL/GenBank/DDBJ databases">
        <authorList>
            <person name="Yoon J.-W."/>
        </authorList>
    </citation>
    <scope>NUCLEOTIDE SEQUENCE</scope>
    <source>
        <strain evidence="1">KMU-158</strain>
    </source>
</reference>